<reference evidence="2" key="1">
    <citation type="journal article" date="2014" name="Proc. Natl. Acad. Sci. U.S.A.">
        <title>Extensive sampling of basidiomycete genomes demonstrates inadequacy of the white-rot/brown-rot paradigm for wood decay fungi.</title>
        <authorList>
            <person name="Riley R."/>
            <person name="Salamov A.A."/>
            <person name="Brown D.W."/>
            <person name="Nagy L.G."/>
            <person name="Floudas D."/>
            <person name="Held B.W."/>
            <person name="Levasseur A."/>
            <person name="Lombard V."/>
            <person name="Morin E."/>
            <person name="Otillar R."/>
            <person name="Lindquist E.A."/>
            <person name="Sun H."/>
            <person name="LaButti K.M."/>
            <person name="Schmutz J."/>
            <person name="Jabbour D."/>
            <person name="Luo H."/>
            <person name="Baker S.E."/>
            <person name="Pisabarro A.G."/>
            <person name="Walton J.D."/>
            <person name="Blanchette R.A."/>
            <person name="Henrissat B."/>
            <person name="Martin F."/>
            <person name="Cullen D."/>
            <person name="Hibbett D.S."/>
            <person name="Grigoriev I.V."/>
        </authorList>
    </citation>
    <scope>NUCLEOTIDE SEQUENCE [LARGE SCALE GENOMIC DNA]</scope>
    <source>
        <strain evidence="2">CBS 339.88</strain>
    </source>
</reference>
<evidence type="ECO:0000313" key="2">
    <source>
        <dbReference type="Proteomes" id="UP000027222"/>
    </source>
</evidence>
<dbReference type="HOGENOM" id="CLU_1102873_0_0_1"/>
<protein>
    <submittedName>
        <fullName evidence="1">Uncharacterized protein</fullName>
    </submittedName>
</protein>
<organism evidence="1 2">
    <name type="scientific">Galerina marginata (strain CBS 339.88)</name>
    <dbReference type="NCBI Taxonomy" id="685588"/>
    <lineage>
        <taxon>Eukaryota</taxon>
        <taxon>Fungi</taxon>
        <taxon>Dikarya</taxon>
        <taxon>Basidiomycota</taxon>
        <taxon>Agaricomycotina</taxon>
        <taxon>Agaricomycetes</taxon>
        <taxon>Agaricomycetidae</taxon>
        <taxon>Agaricales</taxon>
        <taxon>Agaricineae</taxon>
        <taxon>Strophariaceae</taxon>
        <taxon>Galerina</taxon>
    </lineage>
</organism>
<dbReference type="OrthoDB" id="3260913at2759"/>
<dbReference type="EMBL" id="KL142367">
    <property type="protein sequence ID" value="KDR85621.1"/>
    <property type="molecule type" value="Genomic_DNA"/>
</dbReference>
<proteinExistence type="predicted"/>
<sequence length="250" mass="27987">MLARLTTNTARLVDVQFAPSRFSDQDEECESSLVVDLHALRVLLPPIPENAWHRVAGMCGWAVGPVCTNIHRTLSSDLEDVTQLLLDLELRHEPLNDALPVGLLNQDGLEAITYISDSMPNDSHPSKRPALKRPRLTFSIPEVIESTHTSAPSIVITFSPPQPRETSCRIPYQNQAFGCRLTVPNHPVFNKLHPPMVLGPCSLPQADDWQWNNGHWEAVLPTLMEQARRGIFSKPFKPTRKKSRVPCVNS</sequence>
<dbReference type="AlphaFoldDB" id="A0A067TR20"/>
<keyword evidence="2" id="KW-1185">Reference proteome</keyword>
<dbReference type="Proteomes" id="UP000027222">
    <property type="component" value="Unassembled WGS sequence"/>
</dbReference>
<evidence type="ECO:0000313" key="1">
    <source>
        <dbReference type="EMBL" id="KDR85621.1"/>
    </source>
</evidence>
<name>A0A067TR20_GALM3</name>
<gene>
    <name evidence="1" type="ORF">GALMADRAFT_374479</name>
</gene>
<accession>A0A067TR20</accession>